<dbReference type="Pfam" id="PF01225">
    <property type="entry name" value="Mur_ligase"/>
    <property type="match status" value="1"/>
</dbReference>
<keyword evidence="4 10" id="KW-0547">Nucleotide-binding</keyword>
<evidence type="ECO:0000256" key="10">
    <source>
        <dbReference type="HAMAP-Rule" id="MF_02019"/>
    </source>
</evidence>
<comment type="subcellular location">
    <subcellularLocation>
        <location evidence="10 11">Cytoplasm</location>
    </subcellularLocation>
</comment>
<evidence type="ECO:0000256" key="8">
    <source>
        <dbReference type="ARBA" id="ARBA00023306"/>
    </source>
</evidence>
<comment type="caution">
    <text evidence="15">The sequence shown here is derived from an EMBL/GenBank/DDBJ whole genome shotgun (WGS) entry which is preliminary data.</text>
</comment>
<dbReference type="InterPro" id="IPR051046">
    <property type="entry name" value="MurCDEF_CellWall_CoF430Synth"/>
</dbReference>
<keyword evidence="6 10" id="KW-0133">Cell shape</keyword>
<evidence type="ECO:0000256" key="1">
    <source>
        <dbReference type="ARBA" id="ARBA00022490"/>
    </source>
</evidence>
<dbReference type="InterPro" id="IPR000713">
    <property type="entry name" value="Mur_ligase_N"/>
</dbReference>
<dbReference type="Gene3D" id="3.40.1190.10">
    <property type="entry name" value="Mur-like, catalytic domain"/>
    <property type="match status" value="1"/>
</dbReference>
<comment type="catalytic activity">
    <reaction evidence="10 11">
        <text>D-alanyl-D-alanine + UDP-N-acetyl-alpha-D-muramoyl-L-alanyl-gamma-D-glutamyl-meso-2,6-diaminopimelate + ATP = UDP-N-acetyl-alpha-D-muramoyl-L-alanyl-gamma-D-glutamyl-meso-2,6-diaminopimeloyl-D-alanyl-D-alanine + ADP + phosphate + H(+)</text>
        <dbReference type="Rhea" id="RHEA:28374"/>
        <dbReference type="ChEBI" id="CHEBI:15378"/>
        <dbReference type="ChEBI" id="CHEBI:30616"/>
        <dbReference type="ChEBI" id="CHEBI:43474"/>
        <dbReference type="ChEBI" id="CHEBI:57822"/>
        <dbReference type="ChEBI" id="CHEBI:61386"/>
        <dbReference type="ChEBI" id="CHEBI:83905"/>
        <dbReference type="ChEBI" id="CHEBI:456216"/>
        <dbReference type="EC" id="6.3.2.10"/>
    </reaction>
</comment>
<dbReference type="InterPro" id="IPR013221">
    <property type="entry name" value="Mur_ligase_cen"/>
</dbReference>
<dbReference type="HAMAP" id="MF_02019">
    <property type="entry name" value="MurF"/>
    <property type="match status" value="1"/>
</dbReference>
<keyword evidence="3 10" id="KW-0132">Cell division</keyword>
<keyword evidence="8 10" id="KW-0131">Cell cycle</keyword>
<dbReference type="Proteomes" id="UP000649573">
    <property type="component" value="Unassembled WGS sequence"/>
</dbReference>
<dbReference type="PANTHER" id="PTHR43024">
    <property type="entry name" value="UDP-N-ACETYLMURAMOYL-TRIPEPTIDE--D-ALANYL-D-ALANINE LIGASE"/>
    <property type="match status" value="1"/>
</dbReference>
<sequence>MIALTLAEIAEIVGGRLHATDGSPVVTGSIEFDTRKVTEGGLFLALPGERVDGHDFAAQAVAAGAVGVLAGREVDAPAVIAPPVETKHANAYVLAGDKTGEGAAVLAALAKLARHVTDRLKDLTIVGITGSAGKTSTKDLIAQVLRPVGEVVAPPESFNNELGHPWTTLRSTEDTKFLVLELSARGIGHIANLCEIAPPRFGAVLNVGTAHLGEFGSREGIAQGKGELVEALPEDGVAILNADDPLVAGMASRTKAKVVLVGENPKADVRAEDIELDEQARASFTLKTAKGDARVKLALNGPHQVGNALVAAAIALELGATPDEVAERLGAAQRVSSHRMVITDRADGVTVIDDAYNANPDSVRAALKALATISRATTPARRSWAVLGPMAELGDDAVREHDEIGRLVVRLDISKLVVIGDAARAMHQGAHLEGSWGEESVLVPDADAAIALLRAEIRPGDVVLVKASNAYRLWRIAEALLEAGTK</sequence>
<dbReference type="InterPro" id="IPR036615">
    <property type="entry name" value="Mur_ligase_C_dom_sf"/>
</dbReference>
<evidence type="ECO:0000256" key="3">
    <source>
        <dbReference type="ARBA" id="ARBA00022618"/>
    </source>
</evidence>
<evidence type="ECO:0000259" key="14">
    <source>
        <dbReference type="Pfam" id="PF08245"/>
    </source>
</evidence>
<keyword evidence="1 10" id="KW-0963">Cytoplasm</keyword>
<dbReference type="Gene3D" id="3.40.1390.10">
    <property type="entry name" value="MurE/MurF, N-terminal domain"/>
    <property type="match status" value="1"/>
</dbReference>
<keyword evidence="2 10" id="KW-0436">Ligase</keyword>
<evidence type="ECO:0000259" key="12">
    <source>
        <dbReference type="Pfam" id="PF01225"/>
    </source>
</evidence>
<dbReference type="InterPro" id="IPR036565">
    <property type="entry name" value="Mur-like_cat_sf"/>
</dbReference>
<name>A0ABQ2UK97_9PSEU</name>
<evidence type="ECO:0000256" key="2">
    <source>
        <dbReference type="ARBA" id="ARBA00022598"/>
    </source>
</evidence>
<dbReference type="SUPFAM" id="SSF63418">
    <property type="entry name" value="MurE/MurF N-terminal domain"/>
    <property type="match status" value="1"/>
</dbReference>
<comment type="pathway">
    <text evidence="10 11">Cell wall biogenesis; peptidoglycan biosynthesis.</text>
</comment>
<dbReference type="InterPro" id="IPR035911">
    <property type="entry name" value="MurE/MurF_N"/>
</dbReference>
<proteinExistence type="inferred from homology"/>
<accession>A0ABQ2UK97</accession>
<dbReference type="EMBL" id="BMRE01000011">
    <property type="protein sequence ID" value="GGU36964.1"/>
    <property type="molecule type" value="Genomic_DNA"/>
</dbReference>
<evidence type="ECO:0000256" key="7">
    <source>
        <dbReference type="ARBA" id="ARBA00022984"/>
    </source>
</evidence>
<evidence type="ECO:0000256" key="6">
    <source>
        <dbReference type="ARBA" id="ARBA00022960"/>
    </source>
</evidence>
<evidence type="ECO:0000256" key="11">
    <source>
        <dbReference type="RuleBase" id="RU004136"/>
    </source>
</evidence>
<dbReference type="InterPro" id="IPR005863">
    <property type="entry name" value="UDP-N-AcMur_synth"/>
</dbReference>
<keyword evidence="7 10" id="KW-0573">Peptidoglycan synthesis</keyword>
<evidence type="ECO:0000313" key="16">
    <source>
        <dbReference type="Proteomes" id="UP000649573"/>
    </source>
</evidence>
<dbReference type="Pfam" id="PF02875">
    <property type="entry name" value="Mur_ligase_C"/>
    <property type="match status" value="1"/>
</dbReference>
<feature type="domain" description="Mur ligase N-terminal catalytic" evidence="12">
    <location>
        <begin position="30"/>
        <end position="114"/>
    </location>
</feature>
<dbReference type="SUPFAM" id="SSF53244">
    <property type="entry name" value="MurD-like peptide ligases, peptide-binding domain"/>
    <property type="match status" value="1"/>
</dbReference>
<dbReference type="Gene3D" id="3.90.190.20">
    <property type="entry name" value="Mur ligase, C-terminal domain"/>
    <property type="match status" value="1"/>
</dbReference>
<feature type="domain" description="Mur ligase C-terminal" evidence="13">
    <location>
        <begin position="338"/>
        <end position="468"/>
    </location>
</feature>
<gene>
    <name evidence="10 15" type="primary">murF</name>
    <name evidence="15" type="ORF">GCM10010178_31400</name>
</gene>
<reference evidence="16" key="1">
    <citation type="journal article" date="2019" name="Int. J. Syst. Evol. Microbiol.">
        <title>The Global Catalogue of Microorganisms (GCM) 10K type strain sequencing project: providing services to taxonomists for standard genome sequencing and annotation.</title>
        <authorList>
            <consortium name="The Broad Institute Genomics Platform"/>
            <consortium name="The Broad Institute Genome Sequencing Center for Infectious Disease"/>
            <person name="Wu L."/>
            <person name="Ma J."/>
        </authorList>
    </citation>
    <scope>NUCLEOTIDE SEQUENCE [LARGE SCALE GENOMIC DNA]</scope>
    <source>
        <strain evidence="16">JCM 3296</strain>
    </source>
</reference>
<keyword evidence="16" id="KW-1185">Reference proteome</keyword>
<keyword evidence="5 10" id="KW-0067">ATP-binding</keyword>
<dbReference type="EC" id="6.3.2.10" evidence="10 11"/>
<comment type="function">
    <text evidence="10 11">Involved in cell wall formation. Catalyzes the final step in the synthesis of UDP-N-acetylmuramoyl-pentapeptide, the precursor of murein.</text>
</comment>
<dbReference type="GO" id="GO:0016874">
    <property type="term" value="F:ligase activity"/>
    <property type="evidence" value="ECO:0007669"/>
    <property type="project" value="UniProtKB-KW"/>
</dbReference>
<evidence type="ECO:0000313" key="15">
    <source>
        <dbReference type="EMBL" id="GGU36964.1"/>
    </source>
</evidence>
<evidence type="ECO:0000256" key="4">
    <source>
        <dbReference type="ARBA" id="ARBA00022741"/>
    </source>
</evidence>
<evidence type="ECO:0000259" key="13">
    <source>
        <dbReference type="Pfam" id="PF02875"/>
    </source>
</evidence>
<protein>
    <recommendedName>
        <fullName evidence="10 11">UDP-N-acetylmuramoyl-tripeptide--D-alanyl-D-alanine ligase</fullName>
        <ecNumber evidence="10 11">6.3.2.10</ecNumber>
    </recommendedName>
    <alternativeName>
        <fullName evidence="10">D-alanyl-D-alanine-adding enzyme</fullName>
    </alternativeName>
</protein>
<keyword evidence="9 10" id="KW-0961">Cell wall biogenesis/degradation</keyword>
<feature type="domain" description="Mur ligase central" evidence="14">
    <location>
        <begin position="128"/>
        <end position="315"/>
    </location>
</feature>
<evidence type="ECO:0000256" key="9">
    <source>
        <dbReference type="ARBA" id="ARBA00023316"/>
    </source>
</evidence>
<dbReference type="NCBIfam" id="TIGR01143">
    <property type="entry name" value="murF"/>
    <property type="match status" value="1"/>
</dbReference>
<dbReference type="Pfam" id="PF08245">
    <property type="entry name" value="Mur_ligase_M"/>
    <property type="match status" value="1"/>
</dbReference>
<feature type="binding site" evidence="10">
    <location>
        <begin position="130"/>
        <end position="136"/>
    </location>
    <ligand>
        <name>ATP</name>
        <dbReference type="ChEBI" id="CHEBI:30616"/>
    </ligand>
</feature>
<dbReference type="PANTHER" id="PTHR43024:SF1">
    <property type="entry name" value="UDP-N-ACETYLMURAMOYL-TRIPEPTIDE--D-ALANYL-D-ALANINE LIGASE"/>
    <property type="match status" value="1"/>
</dbReference>
<organism evidence="15 16">
    <name type="scientific">Lentzea flava</name>
    <dbReference type="NCBI Taxonomy" id="103732"/>
    <lineage>
        <taxon>Bacteria</taxon>
        <taxon>Bacillati</taxon>
        <taxon>Actinomycetota</taxon>
        <taxon>Actinomycetes</taxon>
        <taxon>Pseudonocardiales</taxon>
        <taxon>Pseudonocardiaceae</taxon>
        <taxon>Lentzea</taxon>
    </lineage>
</organism>
<comment type="similarity">
    <text evidence="10">Belongs to the MurCDEF family. MurF subfamily.</text>
</comment>
<dbReference type="InterPro" id="IPR004101">
    <property type="entry name" value="Mur_ligase_C"/>
</dbReference>
<dbReference type="SUPFAM" id="SSF53623">
    <property type="entry name" value="MurD-like peptide ligases, catalytic domain"/>
    <property type="match status" value="1"/>
</dbReference>
<dbReference type="RefSeq" id="WP_189254395.1">
    <property type="nucleotide sequence ID" value="NZ_BMRE01000011.1"/>
</dbReference>
<evidence type="ECO:0000256" key="5">
    <source>
        <dbReference type="ARBA" id="ARBA00022840"/>
    </source>
</evidence>